<dbReference type="InterPro" id="IPR000210">
    <property type="entry name" value="BTB/POZ_dom"/>
</dbReference>
<dbReference type="InterPro" id="IPR045068">
    <property type="entry name" value="BACURD1-3"/>
</dbReference>
<dbReference type="SUPFAM" id="SSF54695">
    <property type="entry name" value="POZ domain"/>
    <property type="match status" value="1"/>
</dbReference>
<dbReference type="eggNOG" id="KOG2716">
    <property type="taxonomic scope" value="Eukaryota"/>
</dbReference>
<evidence type="ECO:0000259" key="1">
    <source>
        <dbReference type="PROSITE" id="PS50097"/>
    </source>
</evidence>
<feature type="non-terminal residue" evidence="2">
    <location>
        <position position="110"/>
    </location>
</feature>
<dbReference type="InterPro" id="IPR011333">
    <property type="entry name" value="SKP1/BTB/POZ_sf"/>
</dbReference>
<dbReference type="PROSITE" id="PS50097">
    <property type="entry name" value="BTB"/>
    <property type="match status" value="1"/>
</dbReference>
<protein>
    <recommendedName>
        <fullName evidence="1">BTB domain-containing protein</fullName>
    </recommendedName>
</protein>
<organism evidence="2 3">
    <name type="scientific">Nematostella vectensis</name>
    <name type="common">Starlet sea anemone</name>
    <dbReference type="NCBI Taxonomy" id="45351"/>
    <lineage>
        <taxon>Eukaryota</taxon>
        <taxon>Metazoa</taxon>
        <taxon>Cnidaria</taxon>
        <taxon>Anthozoa</taxon>
        <taxon>Hexacorallia</taxon>
        <taxon>Actiniaria</taxon>
        <taxon>Edwardsiidae</taxon>
        <taxon>Nematostella</taxon>
    </lineage>
</organism>
<feature type="non-terminal residue" evidence="2">
    <location>
        <position position="1"/>
    </location>
</feature>
<evidence type="ECO:0000313" key="3">
    <source>
        <dbReference type="Proteomes" id="UP000001593"/>
    </source>
</evidence>
<dbReference type="GO" id="GO:0051260">
    <property type="term" value="P:protein homooligomerization"/>
    <property type="evidence" value="ECO:0007669"/>
    <property type="project" value="InterPro"/>
</dbReference>
<sequence>VHLNIGGKHFTVSRRTLMEDSSTLFHALLSNPKIKPQADGCYFINRDPKHFRYILNFIRTGIANLPEDAKSLNEILLEARFYQLQGLLEHLTQPFMFAHPPRLQNRLFHF</sequence>
<dbReference type="InterPro" id="IPR003131">
    <property type="entry name" value="T1-type_BTB"/>
</dbReference>
<accession>A7RKG5</accession>
<dbReference type="SMART" id="SM00225">
    <property type="entry name" value="BTB"/>
    <property type="match status" value="1"/>
</dbReference>
<evidence type="ECO:0000313" key="2">
    <source>
        <dbReference type="EMBL" id="EDO47979.1"/>
    </source>
</evidence>
<dbReference type="OMA" id="PENWKNC"/>
<dbReference type="AlphaFoldDB" id="A7RKG5"/>
<keyword evidence="3" id="KW-1185">Reference proteome</keyword>
<dbReference type="Gene3D" id="3.30.710.10">
    <property type="entry name" value="Potassium Channel Kv1.1, Chain A"/>
    <property type="match status" value="1"/>
</dbReference>
<dbReference type="PANTHER" id="PTHR11145">
    <property type="entry name" value="BTB/POZ DOMAIN-CONTAINING ADAPTER FOR CUL3-MEDIATED RHOA DEGRADATION PROTEIN FAMILY MEMBER"/>
    <property type="match status" value="1"/>
</dbReference>
<dbReference type="Pfam" id="PF02214">
    <property type="entry name" value="BTB_2"/>
    <property type="match status" value="1"/>
</dbReference>
<dbReference type="InParanoid" id="A7RKG5"/>
<name>A7RKG5_NEMVE</name>
<dbReference type="PhylomeDB" id="A7RKG5"/>
<gene>
    <name evidence="2" type="ORF">NEMVEDRAFT_v1g84870</name>
</gene>
<dbReference type="PANTHER" id="PTHR11145:SF8">
    <property type="entry name" value="RE57120P"/>
    <property type="match status" value="1"/>
</dbReference>
<proteinExistence type="predicted"/>
<reference evidence="2 3" key="1">
    <citation type="journal article" date="2007" name="Science">
        <title>Sea anemone genome reveals ancestral eumetazoan gene repertoire and genomic organization.</title>
        <authorList>
            <person name="Putnam N.H."/>
            <person name="Srivastava M."/>
            <person name="Hellsten U."/>
            <person name="Dirks B."/>
            <person name="Chapman J."/>
            <person name="Salamov A."/>
            <person name="Terry A."/>
            <person name="Shapiro H."/>
            <person name="Lindquist E."/>
            <person name="Kapitonov V.V."/>
            <person name="Jurka J."/>
            <person name="Genikhovich G."/>
            <person name="Grigoriev I.V."/>
            <person name="Lucas S.M."/>
            <person name="Steele R.E."/>
            <person name="Finnerty J.R."/>
            <person name="Technau U."/>
            <person name="Martindale M.Q."/>
            <person name="Rokhsar D.S."/>
        </authorList>
    </citation>
    <scope>NUCLEOTIDE SEQUENCE [LARGE SCALE GENOMIC DNA]</scope>
    <source>
        <strain evidence="3">CH2 X CH6</strain>
    </source>
</reference>
<dbReference type="EMBL" id="DS469516">
    <property type="protein sequence ID" value="EDO47979.1"/>
    <property type="molecule type" value="Genomic_DNA"/>
</dbReference>
<feature type="domain" description="BTB" evidence="1">
    <location>
        <begin position="1"/>
        <end position="67"/>
    </location>
</feature>
<dbReference type="Proteomes" id="UP000001593">
    <property type="component" value="Unassembled WGS sequence"/>
</dbReference>
<dbReference type="STRING" id="45351.A7RKG5"/>
<dbReference type="HOGENOM" id="CLU_124090_2_1_1"/>